<evidence type="ECO:0000259" key="5">
    <source>
        <dbReference type="Pfam" id="PF02776"/>
    </source>
</evidence>
<feature type="domain" description="Thiamine pyrophosphate enzyme N-terminal TPP-binding" evidence="5">
    <location>
        <begin position="6"/>
        <end position="105"/>
    </location>
</feature>
<dbReference type="EMBL" id="BAAAHQ010000023">
    <property type="protein sequence ID" value="GAA0936099.1"/>
    <property type="molecule type" value="Genomic_DNA"/>
</dbReference>
<sequence length="381" mass="39034">MIDAGALLGELASRGVADVAGVPCSYLTPLINRVASGPDVGYVRATHEGEAVAVAAGCWLAGATAAVIAQNSGLGNMVNPLTSLNHPGRIPVPLIVTWRGEPGRPDEPQHELMGGIMPALLEVMRIGHAVLPSDPGGLGACLDGGWAAMEREALPYAFVLRDGVVAPEPLRERPPPAPTVPDVVGHGAAGPPPSRTQALEHLLEALPDAAAVVSTTGKTSRELYTIADRPQHFYLVGAMGSASAVGLGVARHTDRPVVVVDGDGAALMRLGTLATVAGHPAAGMVHVLLDNGVHDSTGGQLSLAAQVDLPRVAAACGYAGVHDCADLPGFVDALKAAQAATGPTFVYLRVRPGSPSSLGRPKVHPSEVARRFRDFVTGAVR</sequence>
<evidence type="ECO:0000259" key="4">
    <source>
        <dbReference type="Pfam" id="PF02775"/>
    </source>
</evidence>
<dbReference type="Proteomes" id="UP001501578">
    <property type="component" value="Unassembled WGS sequence"/>
</dbReference>
<dbReference type="Gene3D" id="3.40.50.970">
    <property type="match status" value="2"/>
</dbReference>
<dbReference type="Pfam" id="PF02776">
    <property type="entry name" value="TPP_enzyme_N"/>
    <property type="match status" value="1"/>
</dbReference>
<dbReference type="Pfam" id="PF02775">
    <property type="entry name" value="TPP_enzyme_C"/>
    <property type="match status" value="1"/>
</dbReference>
<dbReference type="PANTHER" id="PTHR42818">
    <property type="entry name" value="SULFOPYRUVATE DECARBOXYLASE SUBUNIT ALPHA"/>
    <property type="match status" value="1"/>
</dbReference>
<evidence type="ECO:0000256" key="2">
    <source>
        <dbReference type="ARBA" id="ARBA00023052"/>
    </source>
</evidence>
<evidence type="ECO:0000256" key="1">
    <source>
        <dbReference type="ARBA" id="ARBA00022793"/>
    </source>
</evidence>
<evidence type="ECO:0000256" key="3">
    <source>
        <dbReference type="ARBA" id="ARBA00023239"/>
    </source>
</evidence>
<keyword evidence="1" id="KW-0210">Decarboxylase</keyword>
<keyword evidence="7" id="KW-1185">Reference proteome</keyword>
<keyword evidence="3" id="KW-0456">Lyase</keyword>
<dbReference type="InterPro" id="IPR029061">
    <property type="entry name" value="THDP-binding"/>
</dbReference>
<gene>
    <name evidence="6" type="primary">aepY</name>
    <name evidence="6" type="ORF">GCM10009560_44570</name>
</gene>
<feature type="domain" description="Thiamine pyrophosphate enzyme TPP-binding" evidence="4">
    <location>
        <begin position="226"/>
        <end position="346"/>
    </location>
</feature>
<proteinExistence type="predicted"/>
<accession>A0ABN1Q1J5</accession>
<dbReference type="RefSeq" id="WP_343951871.1">
    <property type="nucleotide sequence ID" value="NZ_BAAAHQ010000023.1"/>
</dbReference>
<dbReference type="InterPro" id="IPR017684">
    <property type="entry name" value="Phosphono-pyrv_decarboxylase"/>
</dbReference>
<keyword evidence="2" id="KW-0786">Thiamine pyrophosphate</keyword>
<dbReference type="InterPro" id="IPR011766">
    <property type="entry name" value="TPP_enzyme_TPP-bd"/>
</dbReference>
<organism evidence="6 7">
    <name type="scientific">Nonomuraea longicatena</name>
    <dbReference type="NCBI Taxonomy" id="83682"/>
    <lineage>
        <taxon>Bacteria</taxon>
        <taxon>Bacillati</taxon>
        <taxon>Actinomycetota</taxon>
        <taxon>Actinomycetes</taxon>
        <taxon>Streptosporangiales</taxon>
        <taxon>Streptosporangiaceae</taxon>
        <taxon>Nonomuraea</taxon>
    </lineage>
</organism>
<dbReference type="NCBIfam" id="TIGR03297">
    <property type="entry name" value="Ppyr-DeCO2ase"/>
    <property type="match status" value="1"/>
</dbReference>
<dbReference type="InterPro" id="IPR012001">
    <property type="entry name" value="Thiamin_PyroP_enz_TPP-bd_dom"/>
</dbReference>
<dbReference type="PANTHER" id="PTHR42818:SF1">
    <property type="entry name" value="SULFOPYRUVATE DECARBOXYLASE"/>
    <property type="match status" value="1"/>
</dbReference>
<evidence type="ECO:0000313" key="7">
    <source>
        <dbReference type="Proteomes" id="UP001501578"/>
    </source>
</evidence>
<comment type="caution">
    <text evidence="6">The sequence shown here is derived from an EMBL/GenBank/DDBJ whole genome shotgun (WGS) entry which is preliminary data.</text>
</comment>
<dbReference type="CDD" id="cd07035">
    <property type="entry name" value="TPP_PYR_POX_like"/>
    <property type="match status" value="1"/>
</dbReference>
<dbReference type="InterPro" id="IPR051818">
    <property type="entry name" value="TPP_dependent_decarboxylase"/>
</dbReference>
<dbReference type="SUPFAM" id="SSF52518">
    <property type="entry name" value="Thiamin diphosphate-binding fold (THDP-binding)"/>
    <property type="match status" value="2"/>
</dbReference>
<protein>
    <submittedName>
        <fullName evidence="6">Phosphonopyruvate decarboxylase</fullName>
    </submittedName>
</protein>
<reference evidence="6 7" key="1">
    <citation type="journal article" date="2019" name="Int. J. Syst. Evol. Microbiol.">
        <title>The Global Catalogue of Microorganisms (GCM) 10K type strain sequencing project: providing services to taxonomists for standard genome sequencing and annotation.</title>
        <authorList>
            <consortium name="The Broad Institute Genomics Platform"/>
            <consortium name="The Broad Institute Genome Sequencing Center for Infectious Disease"/>
            <person name="Wu L."/>
            <person name="Ma J."/>
        </authorList>
    </citation>
    <scope>NUCLEOTIDE SEQUENCE [LARGE SCALE GENOMIC DNA]</scope>
    <source>
        <strain evidence="6 7">JCM 11136</strain>
    </source>
</reference>
<evidence type="ECO:0000313" key="6">
    <source>
        <dbReference type="EMBL" id="GAA0936099.1"/>
    </source>
</evidence>
<name>A0ABN1Q1J5_9ACTN</name>